<dbReference type="InterPro" id="IPR017734">
    <property type="entry name" value="T6SS_SciN"/>
</dbReference>
<dbReference type="Gene3D" id="2.60.40.4150">
    <property type="entry name" value="Type VI secretion system, lipoprotein SciN"/>
    <property type="match status" value="1"/>
</dbReference>
<gene>
    <name evidence="1" type="primary">tssJ</name>
    <name evidence="1" type="ORF">G5B91_04600</name>
</gene>
<dbReference type="PANTHER" id="PTHR37625">
    <property type="entry name" value="OUTER MEMBRANE LIPOPROTEIN-RELATED"/>
    <property type="match status" value="1"/>
</dbReference>
<keyword evidence="1" id="KW-0449">Lipoprotein</keyword>
<dbReference type="Proteomes" id="UP000501063">
    <property type="component" value="Chromosome"/>
</dbReference>
<protein>
    <submittedName>
        <fullName evidence="1">Type VI secretion system lipoprotein TssJ</fullName>
    </submittedName>
</protein>
<organism evidence="1 2">
    <name type="scientific">Pseudomonas nitroreducens</name>
    <dbReference type="NCBI Taxonomy" id="46680"/>
    <lineage>
        <taxon>Bacteria</taxon>
        <taxon>Pseudomonadati</taxon>
        <taxon>Pseudomonadota</taxon>
        <taxon>Gammaproteobacteria</taxon>
        <taxon>Pseudomonadales</taxon>
        <taxon>Pseudomonadaceae</taxon>
        <taxon>Pseudomonas</taxon>
    </lineage>
</organism>
<name>A0A6G6IRF9_PSENT</name>
<dbReference type="InterPro" id="IPR038706">
    <property type="entry name" value="Type_VI_SciN-like_sf"/>
</dbReference>
<sequence>MSTVISGCSLWRSDQPSPPSAEMLKDFHYTLSLKADEDINRDGSGRAMPVLLNIFELRSPGNFEMTDYFDLRNNAQMRLGQDLLRSDQLMVWPGTSDQRKYSSSSPPALLGVVAGYQQLEGRTWRVLIPISSAVPAKSVESDDTATDKAQSPDHDISIDVVISQDGLHVLTPTQQE</sequence>
<dbReference type="EMBL" id="CP049140">
    <property type="protein sequence ID" value="QIE85584.1"/>
    <property type="molecule type" value="Genomic_DNA"/>
</dbReference>
<dbReference type="NCBIfam" id="TIGR03352">
    <property type="entry name" value="VI_chp_3"/>
    <property type="match status" value="1"/>
</dbReference>
<dbReference type="AlphaFoldDB" id="A0A6G6IRF9"/>
<proteinExistence type="predicted"/>
<accession>A0A6G6IRF9</accession>
<evidence type="ECO:0000313" key="1">
    <source>
        <dbReference type="EMBL" id="QIE85584.1"/>
    </source>
</evidence>
<dbReference type="KEGG" id="pnt:G5B91_04600"/>
<dbReference type="PANTHER" id="PTHR37625:SF4">
    <property type="entry name" value="OUTER MEMBRANE LIPOPROTEIN"/>
    <property type="match status" value="1"/>
</dbReference>
<evidence type="ECO:0000313" key="2">
    <source>
        <dbReference type="Proteomes" id="UP000501063"/>
    </source>
</evidence>
<reference evidence="1 2" key="1">
    <citation type="submission" date="2020-02" db="EMBL/GenBank/DDBJ databases">
        <title>Integrative conjugative elements (ICEs) and plasmids drive adaptation of Pseudomonas nitroreducens strain HBP1 to wastewater environment.</title>
        <authorList>
            <person name="Sentchilo V."/>
            <person name="Carraro N."/>
            <person name="Bertelli C."/>
            <person name="van der Meer J.R."/>
        </authorList>
    </citation>
    <scope>NUCLEOTIDE SEQUENCE [LARGE SCALE GENOMIC DNA]</scope>
    <source>
        <strain evidence="1 2">HBP1</strain>
    </source>
</reference>
<dbReference type="Pfam" id="PF12790">
    <property type="entry name" value="T6SS-SciN"/>
    <property type="match status" value="1"/>
</dbReference>